<evidence type="ECO:0000256" key="1">
    <source>
        <dbReference type="SAM" id="Phobius"/>
    </source>
</evidence>
<reference evidence="2 4" key="1">
    <citation type="submission" date="2020-01" db="EMBL/GenBank/DDBJ databases">
        <title>the WGS Modestobacter muralis CPCC 204518.</title>
        <authorList>
            <person name="Jiang Z."/>
        </authorList>
    </citation>
    <scope>NUCLEOTIDE SEQUENCE [LARGE SCALE GENOMIC DNA]</scope>
    <source>
        <strain evidence="2 4">DSM 100205</strain>
    </source>
</reference>
<evidence type="ECO:0000313" key="2">
    <source>
        <dbReference type="EMBL" id="NEK94747.1"/>
    </source>
</evidence>
<name>A0A6P0H8D8_9ACTN</name>
<feature type="transmembrane region" description="Helical" evidence="1">
    <location>
        <begin position="6"/>
        <end position="22"/>
    </location>
</feature>
<feature type="transmembrane region" description="Helical" evidence="1">
    <location>
        <begin position="343"/>
        <end position="365"/>
    </location>
</feature>
<feature type="transmembrane region" description="Helical" evidence="1">
    <location>
        <begin position="148"/>
        <end position="166"/>
    </location>
</feature>
<protein>
    <recommendedName>
        <fullName evidence="6">DUF3592 domain-containing protein</fullName>
    </recommendedName>
</protein>
<sequence>MTFLLQMAGALAIGLLIAWFRARRARRSRVELTDAGTTSVPARVSRDSGRARSGRVVLSGGRAVWTARRGGHQVDLGGAQLLSAGPAVGWNAEQDAVDLRLSLAGGGTATVHVDSDLAQLLTDVLPDTVPSGVSPAPLPAPTPPGRSWWAWVLIAAAALGIAYPAWSFTTGYSATATVVAGDRDLDDGLCPVVWEDRQQVLHTGEADCLDDATGDDDVPGTPLDVRVSGWPDGGDPSTPGLYVFIALLLGGPPLTVGAWRLLYLRNRRRQWLTATTPAGTLDPPPTGPVTPLPELTMRDVVTGHGEQPRAVLDRLAPYATRQVPTNGWSDTRRPHGARTAVPAIRFLTPLWIPLLLGGLVLVITWPQPYRWWVLQTQTTASVAGISTGEVVFEGAGPLPGELTVEFTGTDGALRRADVATSSELPAGRPVRVVYATDDPDRARLSGADDDLGRGALLGSLLMATSVLVAGWRVASLARWRAWVGRTRTATARPALGLLTADAAGEPLVLLMDPVVSPLRFVAVPLVQPLPADAAAALQGGGPVSAHGRLAAGEPVVLDVGAASALLPTGPAASVGPGELLHLLDAAHALAPEAEDAEVPDR</sequence>
<feature type="transmembrane region" description="Helical" evidence="1">
    <location>
        <begin position="241"/>
        <end position="262"/>
    </location>
</feature>
<comment type="caution">
    <text evidence="3">The sequence shown here is derived from an EMBL/GenBank/DDBJ whole genome shotgun (WGS) entry which is preliminary data.</text>
</comment>
<dbReference type="Proteomes" id="UP000471152">
    <property type="component" value="Unassembled WGS sequence"/>
</dbReference>
<proteinExistence type="predicted"/>
<evidence type="ECO:0000313" key="3">
    <source>
        <dbReference type="EMBL" id="NEN51635.1"/>
    </source>
</evidence>
<dbReference type="AlphaFoldDB" id="A0A6P0H8D8"/>
<gene>
    <name evidence="3" type="ORF">G3R41_11935</name>
    <name evidence="2" type="ORF">GCU67_11280</name>
</gene>
<dbReference type="RefSeq" id="WP_163611318.1">
    <property type="nucleotide sequence ID" value="NZ_JAAGWB010000034.1"/>
</dbReference>
<reference evidence="3 5" key="2">
    <citation type="submission" date="2020-02" db="EMBL/GenBank/DDBJ databases">
        <title>The WGS of Modestobacter muralis DSM 100205.</title>
        <authorList>
            <person name="Jiang Z."/>
        </authorList>
    </citation>
    <scope>NUCLEOTIDE SEQUENCE [LARGE SCALE GENOMIC DNA]</scope>
    <source>
        <strain evidence="3 5">DSM 100205</strain>
    </source>
</reference>
<keyword evidence="1" id="KW-1133">Transmembrane helix</keyword>
<dbReference type="Proteomes" id="UP000468828">
    <property type="component" value="Unassembled WGS sequence"/>
</dbReference>
<dbReference type="EMBL" id="JAAGWH010000032">
    <property type="protein sequence ID" value="NEK94747.1"/>
    <property type="molecule type" value="Genomic_DNA"/>
</dbReference>
<keyword evidence="1" id="KW-0472">Membrane</keyword>
<dbReference type="EMBL" id="JAAGWB010000034">
    <property type="protein sequence ID" value="NEN51635.1"/>
    <property type="molecule type" value="Genomic_DNA"/>
</dbReference>
<evidence type="ECO:0000313" key="4">
    <source>
        <dbReference type="Proteomes" id="UP000468828"/>
    </source>
</evidence>
<organism evidence="3 5">
    <name type="scientific">Modestobacter muralis</name>
    <dbReference type="NCBI Taxonomy" id="1608614"/>
    <lineage>
        <taxon>Bacteria</taxon>
        <taxon>Bacillati</taxon>
        <taxon>Actinomycetota</taxon>
        <taxon>Actinomycetes</taxon>
        <taxon>Geodermatophilales</taxon>
        <taxon>Geodermatophilaceae</taxon>
        <taxon>Modestobacter</taxon>
    </lineage>
</organism>
<feature type="transmembrane region" description="Helical" evidence="1">
    <location>
        <begin position="454"/>
        <end position="474"/>
    </location>
</feature>
<keyword evidence="4" id="KW-1185">Reference proteome</keyword>
<evidence type="ECO:0000313" key="5">
    <source>
        <dbReference type="Proteomes" id="UP000471152"/>
    </source>
</evidence>
<evidence type="ECO:0008006" key="6">
    <source>
        <dbReference type="Google" id="ProtNLM"/>
    </source>
</evidence>
<accession>A0A6P0H8D8</accession>
<keyword evidence="1" id="KW-0812">Transmembrane</keyword>